<protein>
    <submittedName>
        <fullName evidence="1">Uncharacterized protein</fullName>
    </submittedName>
</protein>
<dbReference type="AlphaFoldDB" id="A0A1G2PB73"/>
<evidence type="ECO:0000313" key="2">
    <source>
        <dbReference type="Proteomes" id="UP000176881"/>
    </source>
</evidence>
<proteinExistence type="predicted"/>
<reference evidence="1 2" key="1">
    <citation type="journal article" date="2016" name="Nat. Commun.">
        <title>Thousands of microbial genomes shed light on interconnected biogeochemical processes in an aquifer system.</title>
        <authorList>
            <person name="Anantharaman K."/>
            <person name="Brown C.T."/>
            <person name="Hug L.A."/>
            <person name="Sharon I."/>
            <person name="Castelle C.J."/>
            <person name="Probst A.J."/>
            <person name="Thomas B.C."/>
            <person name="Singh A."/>
            <person name="Wilkins M.J."/>
            <person name="Karaoz U."/>
            <person name="Brodie E.L."/>
            <person name="Williams K.H."/>
            <person name="Hubbard S.S."/>
            <person name="Banfield J.F."/>
        </authorList>
    </citation>
    <scope>NUCLEOTIDE SEQUENCE [LARGE SCALE GENOMIC DNA]</scope>
</reference>
<sequence>MNGNFSHNLIKGKIAETVFEQMFRSMDKFTVIPFGYESTLPEIAQNSHRVEYQFVLEQIRTAPDFAIVSHDQTEVFLVEVKYFNTHTDQEIKTVAEKIHRKWKVVCL</sequence>
<organism evidence="1 2">
    <name type="scientific">Candidatus Taylorbacteria bacterium RIFCSPLOWO2_12_FULL_47_20</name>
    <dbReference type="NCBI Taxonomy" id="1802335"/>
    <lineage>
        <taxon>Bacteria</taxon>
        <taxon>Candidatus Tayloriibacteriota</taxon>
    </lineage>
</organism>
<gene>
    <name evidence="1" type="ORF">A3G59_00860</name>
</gene>
<evidence type="ECO:0000313" key="1">
    <source>
        <dbReference type="EMBL" id="OHA44959.1"/>
    </source>
</evidence>
<dbReference type="EMBL" id="MHSN01000015">
    <property type="protein sequence ID" value="OHA44959.1"/>
    <property type="molecule type" value="Genomic_DNA"/>
</dbReference>
<dbReference type="Proteomes" id="UP000176881">
    <property type="component" value="Unassembled WGS sequence"/>
</dbReference>
<accession>A0A1G2PB73</accession>
<name>A0A1G2PB73_9BACT</name>
<comment type="caution">
    <text evidence="1">The sequence shown here is derived from an EMBL/GenBank/DDBJ whole genome shotgun (WGS) entry which is preliminary data.</text>
</comment>